<reference evidence="1" key="2">
    <citation type="submission" date="2021-04" db="EMBL/GenBank/DDBJ databases">
        <authorList>
            <person name="Gilroy R."/>
        </authorList>
    </citation>
    <scope>NUCLEOTIDE SEQUENCE</scope>
    <source>
        <strain evidence="1">ChiGjej6B6-14162</strain>
    </source>
</reference>
<sequence>MINMAEVLAQPFPCVRVDLYNIGGKIYFGELTFTSLGGMMNYFTNDFLNMAGDLIDLNYKA</sequence>
<accession>A0A9D1X8Z5</accession>
<evidence type="ECO:0000313" key="1">
    <source>
        <dbReference type="EMBL" id="HIX75114.1"/>
    </source>
</evidence>
<proteinExistence type="predicted"/>
<evidence type="ECO:0000313" key="2">
    <source>
        <dbReference type="Proteomes" id="UP000886740"/>
    </source>
</evidence>
<dbReference type="Proteomes" id="UP000886740">
    <property type="component" value="Unassembled WGS sequence"/>
</dbReference>
<dbReference type="InterPro" id="IPR029465">
    <property type="entry name" value="ATPgrasp_TupA"/>
</dbReference>
<comment type="caution">
    <text evidence="1">The sequence shown here is derived from an EMBL/GenBank/DDBJ whole genome shotgun (WGS) entry which is preliminary data.</text>
</comment>
<dbReference type="AlphaFoldDB" id="A0A9D1X8Z5"/>
<organism evidence="1 2">
    <name type="scientific">Candidatus Parabacteroides intestinipullorum</name>
    <dbReference type="NCBI Taxonomy" id="2838723"/>
    <lineage>
        <taxon>Bacteria</taxon>
        <taxon>Pseudomonadati</taxon>
        <taxon>Bacteroidota</taxon>
        <taxon>Bacteroidia</taxon>
        <taxon>Bacteroidales</taxon>
        <taxon>Tannerellaceae</taxon>
        <taxon>Parabacteroides</taxon>
    </lineage>
</organism>
<dbReference type="Pfam" id="PF14305">
    <property type="entry name" value="ATPgrasp_TupA"/>
    <property type="match status" value="1"/>
</dbReference>
<dbReference type="EMBL" id="DXEL01000059">
    <property type="protein sequence ID" value="HIX75114.1"/>
    <property type="molecule type" value="Genomic_DNA"/>
</dbReference>
<protein>
    <submittedName>
        <fullName evidence="1">Uncharacterized protein</fullName>
    </submittedName>
</protein>
<gene>
    <name evidence="1" type="ORF">H9977_08810</name>
</gene>
<name>A0A9D1X8Z5_9BACT</name>
<reference evidence="1" key="1">
    <citation type="journal article" date="2021" name="PeerJ">
        <title>Extensive microbial diversity within the chicken gut microbiome revealed by metagenomics and culture.</title>
        <authorList>
            <person name="Gilroy R."/>
            <person name="Ravi A."/>
            <person name="Getino M."/>
            <person name="Pursley I."/>
            <person name="Horton D.L."/>
            <person name="Alikhan N.F."/>
            <person name="Baker D."/>
            <person name="Gharbi K."/>
            <person name="Hall N."/>
            <person name="Watson M."/>
            <person name="Adriaenssens E.M."/>
            <person name="Foster-Nyarko E."/>
            <person name="Jarju S."/>
            <person name="Secka A."/>
            <person name="Antonio M."/>
            <person name="Oren A."/>
            <person name="Chaudhuri R.R."/>
            <person name="La Ragione R."/>
            <person name="Hildebrand F."/>
            <person name="Pallen M.J."/>
        </authorList>
    </citation>
    <scope>NUCLEOTIDE SEQUENCE</scope>
    <source>
        <strain evidence="1">ChiGjej6B6-14162</strain>
    </source>
</reference>